<dbReference type="InterPro" id="IPR006638">
    <property type="entry name" value="Elp3/MiaA/NifB-like_rSAM"/>
</dbReference>
<dbReference type="SFLD" id="SFLDG01082">
    <property type="entry name" value="B12-binding_domain_containing"/>
    <property type="match status" value="1"/>
</dbReference>
<dbReference type="SUPFAM" id="SSF102114">
    <property type="entry name" value="Radical SAM enzymes"/>
    <property type="match status" value="1"/>
</dbReference>
<dbReference type="GO" id="GO:0051536">
    <property type="term" value="F:iron-sulfur cluster binding"/>
    <property type="evidence" value="ECO:0007669"/>
    <property type="project" value="UniProtKB-KW"/>
</dbReference>
<dbReference type="GO" id="GO:0046872">
    <property type="term" value="F:metal ion binding"/>
    <property type="evidence" value="ECO:0007669"/>
    <property type="project" value="UniProtKB-KW"/>
</dbReference>
<keyword evidence="3" id="KW-0479">Metal-binding</keyword>
<dbReference type="GO" id="GO:0003824">
    <property type="term" value="F:catalytic activity"/>
    <property type="evidence" value="ECO:0007669"/>
    <property type="project" value="InterPro"/>
</dbReference>
<keyword evidence="5" id="KW-0411">Iron-sulfur</keyword>
<comment type="caution">
    <text evidence="7">The sequence shown here is derived from an EMBL/GenBank/DDBJ whole genome shotgun (WGS) entry which is preliminary data.</text>
</comment>
<dbReference type="InterPro" id="IPR058240">
    <property type="entry name" value="rSAM_sf"/>
</dbReference>
<name>A0A2T3NFT8_9GAMM</name>
<dbReference type="Proteomes" id="UP000241346">
    <property type="component" value="Unassembled WGS sequence"/>
</dbReference>
<gene>
    <name evidence="7" type="ORF">C9J01_11095</name>
</gene>
<dbReference type="PANTHER" id="PTHR43409">
    <property type="entry name" value="ANAEROBIC MAGNESIUM-PROTOPORPHYRIN IX MONOMETHYL ESTER CYCLASE-RELATED"/>
    <property type="match status" value="1"/>
</dbReference>
<evidence type="ECO:0000313" key="8">
    <source>
        <dbReference type="Proteomes" id="UP000241346"/>
    </source>
</evidence>
<dbReference type="InterPro" id="IPR007197">
    <property type="entry name" value="rSAM"/>
</dbReference>
<dbReference type="Pfam" id="PF04055">
    <property type="entry name" value="Radical_SAM"/>
    <property type="match status" value="1"/>
</dbReference>
<evidence type="ECO:0000256" key="4">
    <source>
        <dbReference type="ARBA" id="ARBA00023004"/>
    </source>
</evidence>
<keyword evidence="4" id="KW-0408">Iron</keyword>
<dbReference type="InterPro" id="IPR051198">
    <property type="entry name" value="BchE-like"/>
</dbReference>
<dbReference type="PROSITE" id="PS51918">
    <property type="entry name" value="RADICAL_SAM"/>
    <property type="match status" value="1"/>
</dbReference>
<accession>A0A2T3NFT8</accession>
<dbReference type="InterPro" id="IPR013785">
    <property type="entry name" value="Aldolase_TIM"/>
</dbReference>
<dbReference type="CDD" id="cd01335">
    <property type="entry name" value="Radical_SAM"/>
    <property type="match status" value="1"/>
</dbReference>
<protein>
    <submittedName>
        <fullName evidence="7">Radical SAM protein</fullName>
    </submittedName>
</protein>
<dbReference type="RefSeq" id="WP_107298200.1">
    <property type="nucleotide sequence ID" value="NZ_PYMB01000003.1"/>
</dbReference>
<keyword evidence="2" id="KW-0949">S-adenosyl-L-methionine</keyword>
<dbReference type="SMART" id="SM00729">
    <property type="entry name" value="Elp3"/>
    <property type="match status" value="1"/>
</dbReference>
<evidence type="ECO:0000256" key="2">
    <source>
        <dbReference type="ARBA" id="ARBA00022691"/>
    </source>
</evidence>
<dbReference type="SFLD" id="SFLDG01095">
    <property type="entry name" value="Uncharacterised_Radical_SAM_Su"/>
    <property type="match status" value="1"/>
</dbReference>
<evidence type="ECO:0000256" key="5">
    <source>
        <dbReference type="ARBA" id="ARBA00023014"/>
    </source>
</evidence>
<comment type="cofactor">
    <cofactor evidence="1">
        <name>[4Fe-4S] cluster</name>
        <dbReference type="ChEBI" id="CHEBI:49883"/>
    </cofactor>
</comment>
<dbReference type="SFLD" id="SFLDS00029">
    <property type="entry name" value="Radical_SAM"/>
    <property type="match status" value="1"/>
</dbReference>
<organism evidence="7 8">
    <name type="scientific">Photobacterium rosenbergii</name>
    <dbReference type="NCBI Taxonomy" id="294936"/>
    <lineage>
        <taxon>Bacteria</taxon>
        <taxon>Pseudomonadati</taxon>
        <taxon>Pseudomonadota</taxon>
        <taxon>Gammaproteobacteria</taxon>
        <taxon>Vibrionales</taxon>
        <taxon>Vibrionaceae</taxon>
        <taxon>Photobacterium</taxon>
    </lineage>
</organism>
<sequence>MHYEGKIYRPWTEANSVLIQTTLGCSMNHCTFCNMFSDKRFRIRDIDDIFQDIESARRFYPHVESIFLIDGNVMAARTDFLLKIFEKIKATFPECQKISLYSGLNDLRRKSPSELKELKHAGLSMAYAGLESGDRIVLERIKKRMTPEQALEGMALAKEAGIEMLLSFIFGLGGRERSKEHIVETTKLLNLMQPEQIAPMALAIQPGTELEKEVNRGEFILPTPLQILEEERYLLENLDFETMYWGDHGNNIVSLKGMLPTYQKQFLGQVNNAIATNPITQENVIQTFSW</sequence>
<feature type="domain" description="Radical SAM core" evidence="6">
    <location>
        <begin position="11"/>
        <end position="247"/>
    </location>
</feature>
<dbReference type="PROSITE" id="PS51257">
    <property type="entry name" value="PROKAR_LIPOPROTEIN"/>
    <property type="match status" value="1"/>
</dbReference>
<reference evidence="7 8" key="1">
    <citation type="submission" date="2018-03" db="EMBL/GenBank/DDBJ databases">
        <title>Whole genome sequencing of Histamine producing bacteria.</title>
        <authorList>
            <person name="Butler K."/>
        </authorList>
    </citation>
    <scope>NUCLEOTIDE SEQUENCE [LARGE SCALE GENOMIC DNA]</scope>
    <source>
        <strain evidence="7 8">DSM 19138</strain>
    </source>
</reference>
<evidence type="ECO:0000256" key="1">
    <source>
        <dbReference type="ARBA" id="ARBA00001966"/>
    </source>
</evidence>
<evidence type="ECO:0000259" key="6">
    <source>
        <dbReference type="PROSITE" id="PS51918"/>
    </source>
</evidence>
<dbReference type="Gene3D" id="3.20.20.70">
    <property type="entry name" value="Aldolase class I"/>
    <property type="match status" value="1"/>
</dbReference>
<dbReference type="OrthoDB" id="9777636at2"/>
<dbReference type="EMBL" id="PYMB01000003">
    <property type="protein sequence ID" value="PSW13381.1"/>
    <property type="molecule type" value="Genomic_DNA"/>
</dbReference>
<dbReference type="AlphaFoldDB" id="A0A2T3NFT8"/>
<evidence type="ECO:0000313" key="7">
    <source>
        <dbReference type="EMBL" id="PSW13381.1"/>
    </source>
</evidence>
<dbReference type="PANTHER" id="PTHR43409:SF4">
    <property type="entry name" value="RADICAL SAM SUPERFAMILY PROTEIN"/>
    <property type="match status" value="1"/>
</dbReference>
<evidence type="ECO:0000256" key="3">
    <source>
        <dbReference type="ARBA" id="ARBA00022723"/>
    </source>
</evidence>
<proteinExistence type="predicted"/>